<dbReference type="EMBL" id="BKAR01000046">
    <property type="protein sequence ID" value="GEP85769.1"/>
    <property type="molecule type" value="Genomic_DNA"/>
</dbReference>
<evidence type="ECO:0000313" key="2">
    <source>
        <dbReference type="Proteomes" id="UP000321736"/>
    </source>
</evidence>
<keyword evidence="2" id="KW-1185">Reference proteome</keyword>
<sequence length="132" mass="15718">MKFIEEKMNEYFKWLEQNYKFKQLDNSIEITTPFVNHLNDTIRIYLDALPNNKIRLSDDGLTFNELEMFGIDIKTRNKVIKSILNQFALKVENGEIIIEVDNDEFAQAKHNILQGILKIYDLTFSRNEYYSE</sequence>
<dbReference type="Proteomes" id="UP000321736">
    <property type="component" value="Unassembled WGS sequence"/>
</dbReference>
<protein>
    <submittedName>
        <fullName evidence="1">Uncharacterized protein</fullName>
    </submittedName>
</protein>
<proteinExistence type="predicted"/>
<reference evidence="1 2" key="1">
    <citation type="submission" date="2019-07" db="EMBL/GenBank/DDBJ databases">
        <title>Whole genome shotgun sequence of Staphylococcus piscifermentans NBRC 109625.</title>
        <authorList>
            <person name="Hosoyama A."/>
            <person name="Uohara A."/>
            <person name="Ohji S."/>
            <person name="Ichikawa N."/>
        </authorList>
    </citation>
    <scope>NUCLEOTIDE SEQUENCE [LARGE SCALE GENOMIC DNA]</scope>
    <source>
        <strain evidence="1 2">NBRC 109625</strain>
    </source>
</reference>
<accession>A0A239THT3</accession>
<dbReference type="InterPro" id="IPR014960">
    <property type="entry name" value="DUF1828"/>
</dbReference>
<dbReference type="Pfam" id="PF08861">
    <property type="entry name" value="DUF1828"/>
    <property type="match status" value="1"/>
</dbReference>
<name>A0A239THT3_9STAP</name>
<evidence type="ECO:0000313" key="1">
    <source>
        <dbReference type="EMBL" id="GEP85769.1"/>
    </source>
</evidence>
<gene>
    <name evidence="1" type="ORF">SPI02_23540</name>
</gene>
<comment type="caution">
    <text evidence="1">The sequence shown here is derived from an EMBL/GenBank/DDBJ whole genome shotgun (WGS) entry which is preliminary data.</text>
</comment>
<dbReference type="AlphaFoldDB" id="A0A239THT3"/>
<organism evidence="1 2">
    <name type="scientific">Staphylococcus piscifermentans</name>
    <dbReference type="NCBI Taxonomy" id="70258"/>
    <lineage>
        <taxon>Bacteria</taxon>
        <taxon>Bacillati</taxon>
        <taxon>Bacillota</taxon>
        <taxon>Bacilli</taxon>
        <taxon>Bacillales</taxon>
        <taxon>Staphylococcaceae</taxon>
        <taxon>Staphylococcus</taxon>
    </lineage>
</organism>